<keyword evidence="1" id="KW-0489">Methyltransferase</keyword>
<dbReference type="OrthoDB" id="9770553at2"/>
<dbReference type="EMBL" id="SBKN01000006">
    <property type="protein sequence ID" value="RXR21852.1"/>
    <property type="molecule type" value="Genomic_DNA"/>
</dbReference>
<keyword evidence="2" id="KW-1185">Reference proteome</keyword>
<dbReference type="CDD" id="cd02440">
    <property type="entry name" value="AdoMet_MTases"/>
    <property type="match status" value="1"/>
</dbReference>
<reference evidence="2" key="1">
    <citation type="submission" date="2019-01" db="EMBL/GenBank/DDBJ databases">
        <title>Cytophagaceae bacterium strain CAR-16.</title>
        <authorList>
            <person name="Chen W.-M."/>
        </authorList>
    </citation>
    <scope>NUCLEOTIDE SEQUENCE [LARGE SCALE GENOMIC DNA]</scope>
    <source>
        <strain evidence="2">WWJ-16</strain>
    </source>
</reference>
<gene>
    <name evidence="1" type="ORF">EQG61_10230</name>
</gene>
<name>A0A4V1N2H6_9FLAO</name>
<dbReference type="GO" id="GO:0032259">
    <property type="term" value="P:methylation"/>
    <property type="evidence" value="ECO:0007669"/>
    <property type="project" value="UniProtKB-KW"/>
</dbReference>
<dbReference type="Gene3D" id="3.40.50.150">
    <property type="entry name" value="Vaccinia Virus protein VP39"/>
    <property type="match status" value="1"/>
</dbReference>
<evidence type="ECO:0000313" key="1">
    <source>
        <dbReference type="EMBL" id="RXR21852.1"/>
    </source>
</evidence>
<organism evidence="1 2">
    <name type="scientific">Flavobacterium stagni</name>
    <dbReference type="NCBI Taxonomy" id="2506421"/>
    <lineage>
        <taxon>Bacteria</taxon>
        <taxon>Pseudomonadati</taxon>
        <taxon>Bacteroidota</taxon>
        <taxon>Flavobacteriia</taxon>
        <taxon>Flavobacteriales</taxon>
        <taxon>Flavobacteriaceae</taxon>
        <taxon>Flavobacterium</taxon>
    </lineage>
</organism>
<dbReference type="RefSeq" id="WP_129461826.1">
    <property type="nucleotide sequence ID" value="NZ_SBKN01000006.1"/>
</dbReference>
<sequence>MKTKEQILETNVKQKEFYNHKKKNLATRIWSSIREKTLKKIRKNIGILDESYDLHKKWFGDLSQKKVMDLGCYAGNSLSMHLARNSKQYIGVDLSDVAIDKLNQRLAEIPTAKALAVDFLSDEFAEKDFDIIYAYGVLHHFPNVDVLIAKLQEKLAPGGVVISYDPLETSLPIKFIRMLYRPFQSDAAWEWPFTRKTFYKYDKAFQIEERRGLLGKSKWFFLLGFLPMSEEKRLAIGKRWHRNDWELSATSTSRLFSCMHVTMLMRKRS</sequence>
<dbReference type="AlphaFoldDB" id="A0A4V1N2H6"/>
<dbReference type="Proteomes" id="UP000289857">
    <property type="component" value="Unassembled WGS sequence"/>
</dbReference>
<keyword evidence="1" id="KW-0808">Transferase</keyword>
<dbReference type="InterPro" id="IPR029063">
    <property type="entry name" value="SAM-dependent_MTases_sf"/>
</dbReference>
<dbReference type="GO" id="GO:0008168">
    <property type="term" value="F:methyltransferase activity"/>
    <property type="evidence" value="ECO:0007669"/>
    <property type="project" value="UniProtKB-KW"/>
</dbReference>
<dbReference type="PANTHER" id="PTHR43861">
    <property type="entry name" value="TRANS-ACONITATE 2-METHYLTRANSFERASE-RELATED"/>
    <property type="match status" value="1"/>
</dbReference>
<accession>A0A4V1N2H6</accession>
<protein>
    <submittedName>
        <fullName evidence="1">Class I SAM-dependent methyltransferase</fullName>
    </submittedName>
</protein>
<dbReference type="SUPFAM" id="SSF53335">
    <property type="entry name" value="S-adenosyl-L-methionine-dependent methyltransferases"/>
    <property type="match status" value="1"/>
</dbReference>
<dbReference type="Pfam" id="PF13489">
    <property type="entry name" value="Methyltransf_23"/>
    <property type="match status" value="1"/>
</dbReference>
<comment type="caution">
    <text evidence="1">The sequence shown here is derived from an EMBL/GenBank/DDBJ whole genome shotgun (WGS) entry which is preliminary data.</text>
</comment>
<proteinExistence type="predicted"/>
<evidence type="ECO:0000313" key="2">
    <source>
        <dbReference type="Proteomes" id="UP000289857"/>
    </source>
</evidence>